<keyword evidence="1" id="KW-0812">Transmembrane</keyword>
<evidence type="ECO:0000256" key="2">
    <source>
        <dbReference type="SAM" id="SignalP"/>
    </source>
</evidence>
<dbReference type="OrthoDB" id="6432152at2759"/>
<evidence type="ECO:0000256" key="1">
    <source>
        <dbReference type="SAM" id="Phobius"/>
    </source>
</evidence>
<name>A0A8X6PJP4_NEPPI</name>
<sequence length="137" mass="14756">MLLRFYILFFFLVLGLSLASSKSLNNRRKRDTVPISQIAAADKQLGGGLSALGTLVSPLLFLMGMGSFISMLPQMFQSVLSGVGSNLIQSFTGGNAGGATSSSTRLKRDLPSEDDLLKEIERRFNLAVLKYEGHIGA</sequence>
<dbReference type="AlphaFoldDB" id="A0A8X6PJP4"/>
<proteinExistence type="predicted"/>
<dbReference type="Proteomes" id="UP000887013">
    <property type="component" value="Unassembled WGS sequence"/>
</dbReference>
<feature type="transmembrane region" description="Helical" evidence="1">
    <location>
        <begin position="45"/>
        <end position="69"/>
    </location>
</feature>
<feature type="signal peptide" evidence="2">
    <location>
        <begin position="1"/>
        <end position="19"/>
    </location>
</feature>
<evidence type="ECO:0000313" key="4">
    <source>
        <dbReference type="Proteomes" id="UP000887013"/>
    </source>
</evidence>
<keyword evidence="1" id="KW-0472">Membrane</keyword>
<protein>
    <submittedName>
        <fullName evidence="3">Uncharacterized protein</fullName>
    </submittedName>
</protein>
<gene>
    <name evidence="3" type="primary">AVEN_234492_1</name>
    <name evidence="3" type="ORF">NPIL_121231</name>
</gene>
<reference evidence="3" key="1">
    <citation type="submission" date="2020-08" db="EMBL/GenBank/DDBJ databases">
        <title>Multicomponent nature underlies the extraordinary mechanical properties of spider dragline silk.</title>
        <authorList>
            <person name="Kono N."/>
            <person name="Nakamura H."/>
            <person name="Mori M."/>
            <person name="Yoshida Y."/>
            <person name="Ohtoshi R."/>
            <person name="Malay A.D."/>
            <person name="Moran D.A.P."/>
            <person name="Tomita M."/>
            <person name="Numata K."/>
            <person name="Arakawa K."/>
        </authorList>
    </citation>
    <scope>NUCLEOTIDE SEQUENCE</scope>
</reference>
<keyword evidence="4" id="KW-1185">Reference proteome</keyword>
<accession>A0A8X6PJP4</accession>
<evidence type="ECO:0000313" key="3">
    <source>
        <dbReference type="EMBL" id="GFT70833.1"/>
    </source>
</evidence>
<keyword evidence="1" id="KW-1133">Transmembrane helix</keyword>
<dbReference type="EMBL" id="BMAW01116468">
    <property type="protein sequence ID" value="GFT70833.1"/>
    <property type="molecule type" value="Genomic_DNA"/>
</dbReference>
<comment type="caution">
    <text evidence="3">The sequence shown here is derived from an EMBL/GenBank/DDBJ whole genome shotgun (WGS) entry which is preliminary data.</text>
</comment>
<feature type="chain" id="PRO_5036502762" evidence="2">
    <location>
        <begin position="20"/>
        <end position="137"/>
    </location>
</feature>
<organism evidence="3 4">
    <name type="scientific">Nephila pilipes</name>
    <name type="common">Giant wood spider</name>
    <name type="synonym">Nephila maculata</name>
    <dbReference type="NCBI Taxonomy" id="299642"/>
    <lineage>
        <taxon>Eukaryota</taxon>
        <taxon>Metazoa</taxon>
        <taxon>Ecdysozoa</taxon>
        <taxon>Arthropoda</taxon>
        <taxon>Chelicerata</taxon>
        <taxon>Arachnida</taxon>
        <taxon>Araneae</taxon>
        <taxon>Araneomorphae</taxon>
        <taxon>Entelegynae</taxon>
        <taxon>Araneoidea</taxon>
        <taxon>Nephilidae</taxon>
        <taxon>Nephila</taxon>
    </lineage>
</organism>
<keyword evidence="2" id="KW-0732">Signal</keyword>